<gene>
    <name evidence="5" type="ORF">PS710_01113</name>
</gene>
<dbReference type="AlphaFoldDB" id="A0A5E7AQN9"/>
<keyword evidence="2" id="KW-0238">DNA-binding</keyword>
<proteinExistence type="predicted"/>
<keyword evidence="1" id="KW-0805">Transcription regulation</keyword>
<feature type="domain" description="IclR-ED" evidence="4">
    <location>
        <begin position="303"/>
        <end position="484"/>
    </location>
</feature>
<name>A0A5E7AQN9_PSEFL</name>
<dbReference type="SUPFAM" id="SSF46785">
    <property type="entry name" value="Winged helix' DNA-binding domain"/>
    <property type="match status" value="1"/>
</dbReference>
<dbReference type="EMBL" id="CABVHW010000002">
    <property type="protein sequence ID" value="VVN80925.1"/>
    <property type="molecule type" value="Genomic_DNA"/>
</dbReference>
<evidence type="ECO:0000256" key="2">
    <source>
        <dbReference type="ARBA" id="ARBA00023125"/>
    </source>
</evidence>
<evidence type="ECO:0000256" key="3">
    <source>
        <dbReference type="ARBA" id="ARBA00023163"/>
    </source>
</evidence>
<evidence type="ECO:0000259" key="4">
    <source>
        <dbReference type="PROSITE" id="PS51078"/>
    </source>
</evidence>
<evidence type="ECO:0000313" key="5">
    <source>
        <dbReference type="EMBL" id="VVN80925.1"/>
    </source>
</evidence>
<protein>
    <recommendedName>
        <fullName evidence="4">IclR-ED domain-containing protein</fullName>
    </recommendedName>
</protein>
<dbReference type="InterPro" id="IPR050707">
    <property type="entry name" value="HTH_MetabolicPath_Reg"/>
</dbReference>
<dbReference type="InterPro" id="IPR005471">
    <property type="entry name" value="Tscrpt_reg_IclR_N"/>
</dbReference>
<dbReference type="Gene3D" id="1.10.10.10">
    <property type="entry name" value="Winged helix-like DNA-binding domain superfamily/Winged helix DNA-binding domain"/>
    <property type="match status" value="1"/>
</dbReference>
<dbReference type="GO" id="GO:0003677">
    <property type="term" value="F:DNA binding"/>
    <property type="evidence" value="ECO:0007669"/>
    <property type="project" value="UniProtKB-KW"/>
</dbReference>
<dbReference type="Proteomes" id="UP000381093">
    <property type="component" value="Unassembled WGS sequence"/>
</dbReference>
<dbReference type="Gene3D" id="3.30.450.40">
    <property type="match status" value="1"/>
</dbReference>
<dbReference type="GO" id="GO:0003700">
    <property type="term" value="F:DNA-binding transcription factor activity"/>
    <property type="evidence" value="ECO:0007669"/>
    <property type="project" value="TreeGrafter"/>
</dbReference>
<dbReference type="InterPro" id="IPR014757">
    <property type="entry name" value="Tscrpt_reg_IclR_C"/>
</dbReference>
<dbReference type="Pfam" id="PF01614">
    <property type="entry name" value="IclR_C"/>
    <property type="match status" value="1"/>
</dbReference>
<evidence type="ECO:0000256" key="1">
    <source>
        <dbReference type="ARBA" id="ARBA00023015"/>
    </source>
</evidence>
<dbReference type="PROSITE" id="PS51078">
    <property type="entry name" value="ICLR_ED"/>
    <property type="match status" value="1"/>
</dbReference>
<dbReference type="PANTHER" id="PTHR30136:SF35">
    <property type="entry name" value="HTH-TYPE TRANSCRIPTIONAL REGULATOR RV1719"/>
    <property type="match status" value="1"/>
</dbReference>
<dbReference type="Pfam" id="PF09339">
    <property type="entry name" value="HTH_IclR"/>
    <property type="match status" value="1"/>
</dbReference>
<dbReference type="PANTHER" id="PTHR30136">
    <property type="entry name" value="HELIX-TURN-HELIX TRANSCRIPTIONAL REGULATOR, ICLR FAMILY"/>
    <property type="match status" value="1"/>
</dbReference>
<dbReference type="SUPFAM" id="SSF55781">
    <property type="entry name" value="GAF domain-like"/>
    <property type="match status" value="1"/>
</dbReference>
<keyword evidence="3" id="KW-0804">Transcription</keyword>
<dbReference type="GO" id="GO:0045892">
    <property type="term" value="P:negative regulation of DNA-templated transcription"/>
    <property type="evidence" value="ECO:0007669"/>
    <property type="project" value="TreeGrafter"/>
</dbReference>
<reference evidence="5 6" key="1">
    <citation type="submission" date="2019-09" db="EMBL/GenBank/DDBJ databases">
        <authorList>
            <person name="Chandra G."/>
            <person name="Truman W A."/>
        </authorList>
    </citation>
    <scope>NUCLEOTIDE SEQUENCE [LARGE SCALE GENOMIC DNA]</scope>
    <source>
        <strain evidence="5">PS710</strain>
    </source>
</reference>
<sequence>MDALVRRACAEPWGVRELAAELSESRSTVNRILVSLVEIGLASEVGVGKYSIGPRIDVLTKTLTDSSVLLGQSGESLGELADASKCTALVSVYCPRSNGYFIAACSEAKATLTFRPELGVVYPLTFGDIGRKFAEFIGANASRLKTSGAAGSDDCIFPDHDALGLMSESEFPSALSIVVGEIASGLIVSVSFHSAGSSGSHRLCYLDTDTQRVIEKLQAGIESKSVDRLQVINSVCARDAKSTVSRLERLLLLACVFPQGIKNSVGLHDQLLCNAATAKRLIESGIQAELVSVVETAVYPGPRLYKWAARVNSAHRDLADITRKILSSLVQETGETIALLSYDETTQRAEFLDVIQGWRPIQYKLQVNVDVPLYAGAAGKAVLAYCDPQLVDSLKLERITEATITCRNLLKEELKEIKERGWATGEGERVLGAFGLAVPFFVDGKIRGSISATIPQYRKNERDLPTLSTLMREATEKIERLLSLGIKFE</sequence>
<dbReference type="InterPro" id="IPR036388">
    <property type="entry name" value="WH-like_DNA-bd_sf"/>
</dbReference>
<dbReference type="InterPro" id="IPR029016">
    <property type="entry name" value="GAF-like_dom_sf"/>
</dbReference>
<organism evidence="5 6">
    <name type="scientific">Pseudomonas fluorescens</name>
    <dbReference type="NCBI Taxonomy" id="294"/>
    <lineage>
        <taxon>Bacteria</taxon>
        <taxon>Pseudomonadati</taxon>
        <taxon>Pseudomonadota</taxon>
        <taxon>Gammaproteobacteria</taxon>
        <taxon>Pseudomonadales</taxon>
        <taxon>Pseudomonadaceae</taxon>
        <taxon>Pseudomonas</taxon>
    </lineage>
</organism>
<accession>A0A5E7AQN9</accession>
<evidence type="ECO:0000313" key="6">
    <source>
        <dbReference type="Proteomes" id="UP000381093"/>
    </source>
</evidence>
<dbReference type="InterPro" id="IPR036390">
    <property type="entry name" value="WH_DNA-bd_sf"/>
</dbReference>